<dbReference type="OrthoDB" id="272624at2759"/>
<dbReference type="InterPro" id="IPR039467">
    <property type="entry name" value="TFIIIB_B''_Myb"/>
</dbReference>
<evidence type="ECO:0000313" key="4">
    <source>
        <dbReference type="EMBL" id="TBU34764.1"/>
    </source>
</evidence>
<feature type="compositionally biased region" description="Low complexity" evidence="1">
    <location>
        <begin position="74"/>
        <end position="103"/>
    </location>
</feature>
<dbReference type="AlphaFoldDB" id="A0A4Q9N2J9"/>
<dbReference type="InterPro" id="IPR001005">
    <property type="entry name" value="SANT/Myb"/>
</dbReference>
<feature type="domain" description="Myb-like" evidence="2">
    <location>
        <begin position="459"/>
        <end position="507"/>
    </location>
</feature>
<feature type="domain" description="SANT" evidence="3">
    <location>
        <begin position="462"/>
        <end position="513"/>
    </location>
</feature>
<dbReference type="PANTHER" id="PTHR22929">
    <property type="entry name" value="RNA POLYMERASE III TRANSCRIPTION INITIATION FACTOR B"/>
    <property type="match status" value="1"/>
</dbReference>
<feature type="compositionally biased region" description="Acidic residues" evidence="1">
    <location>
        <begin position="275"/>
        <end position="284"/>
    </location>
</feature>
<dbReference type="InterPro" id="IPR009057">
    <property type="entry name" value="Homeodomain-like_sf"/>
</dbReference>
<accession>A0A4Q9N2J9</accession>
<reference evidence="4" key="1">
    <citation type="submission" date="2019-01" db="EMBL/GenBank/DDBJ databases">
        <title>Draft genome sequences of three monokaryotic isolates of the white-rot basidiomycete fungus Dichomitus squalens.</title>
        <authorList>
            <consortium name="DOE Joint Genome Institute"/>
            <person name="Lopez S.C."/>
            <person name="Andreopoulos B."/>
            <person name="Pangilinan J."/>
            <person name="Lipzen A."/>
            <person name="Riley R."/>
            <person name="Ahrendt S."/>
            <person name="Ng V."/>
            <person name="Barry K."/>
            <person name="Daum C."/>
            <person name="Grigoriev I.V."/>
            <person name="Hilden K.S."/>
            <person name="Makela M.R."/>
            <person name="de Vries R.P."/>
        </authorList>
    </citation>
    <scope>NUCLEOTIDE SEQUENCE [LARGE SCALE GENOMIC DNA]</scope>
    <source>
        <strain evidence="4">OM18370.1</strain>
    </source>
</reference>
<dbReference type="SUPFAM" id="SSF46689">
    <property type="entry name" value="Homeodomain-like"/>
    <property type="match status" value="1"/>
</dbReference>
<evidence type="ECO:0000259" key="2">
    <source>
        <dbReference type="PROSITE" id="PS50090"/>
    </source>
</evidence>
<dbReference type="CDD" id="cd00167">
    <property type="entry name" value="SANT"/>
    <property type="match status" value="1"/>
</dbReference>
<feature type="compositionally biased region" description="Low complexity" evidence="1">
    <location>
        <begin position="367"/>
        <end position="383"/>
    </location>
</feature>
<dbReference type="Pfam" id="PF15963">
    <property type="entry name" value="Myb_DNA-bind_7"/>
    <property type="match status" value="1"/>
</dbReference>
<evidence type="ECO:0000259" key="3">
    <source>
        <dbReference type="PROSITE" id="PS51293"/>
    </source>
</evidence>
<dbReference type="EMBL" id="ML143388">
    <property type="protein sequence ID" value="TBU34764.1"/>
    <property type="molecule type" value="Genomic_DNA"/>
</dbReference>
<dbReference type="PROSITE" id="PS50090">
    <property type="entry name" value="MYB_LIKE"/>
    <property type="match status" value="1"/>
</dbReference>
<dbReference type="Proteomes" id="UP000292957">
    <property type="component" value="Unassembled WGS sequence"/>
</dbReference>
<sequence>MPPPSVVPQKTPAEPVPPQTVVAASHDVSPQPRQPFNSQSLLPSLHTSGSAEGSQVVRSASRMPPTIGSSQYFSQSSLTTSVPSSHSSHISPSHNHVQIIPQSPSAPPPPLPPEIGQGNGFHDYHHITPSLHAMNQHLSSVPYPIDASQIDPRLMDVLGLPPVGPQGISLQGNTLNDRPPMSIDDASITQSLRPRRPSGKRAEGEIANAEQNSDATRQDSESGPPSSRKRRSRKANTAGDENTGEPATKKRRSSGSESRSSRGRTRPPSPPPFDPDADPGEELDPTVVTMAALCDDTGRGRISTRAAQIVSNHAAWRAANREKRARMKAVMEAKKYGRDLDEDEESAAQSTTKPQGAVSEETAEPGSASRSATPAANPSATSAQDESNGEGDRRAEGFDYAENLAVSRYNVQVRIGPNGETIIDEDSLFVNRDEEHRTEDYTHVEESDFTKFVNSGTYSRKVRGSRWSAEETELFFDALSQFGENYELISYVLPGRDRKACKNKFKSEDKKNPARITFCLNNRKPYDIATLTRMTGKDFSGPTPEIRAPTPIRSTELEADAPPIAPPSPRVKRKKSRTPSVRDADVEVLGDIDDVEKEDISVHS</sequence>
<evidence type="ECO:0000256" key="1">
    <source>
        <dbReference type="SAM" id="MobiDB-lite"/>
    </source>
</evidence>
<dbReference type="GO" id="GO:0070898">
    <property type="term" value="P:RNA polymerase III preinitiation complex assembly"/>
    <property type="evidence" value="ECO:0007669"/>
    <property type="project" value="TreeGrafter"/>
</dbReference>
<feature type="region of interest" description="Disordered" evidence="1">
    <location>
        <begin position="1"/>
        <end position="125"/>
    </location>
</feature>
<gene>
    <name evidence="4" type="ORF">BD311DRAFT_773808</name>
</gene>
<feature type="compositionally biased region" description="Polar residues" evidence="1">
    <location>
        <begin position="34"/>
        <end position="58"/>
    </location>
</feature>
<dbReference type="SMART" id="SM00717">
    <property type="entry name" value="SANT"/>
    <property type="match status" value="1"/>
</dbReference>
<dbReference type="Gene3D" id="1.10.10.60">
    <property type="entry name" value="Homeodomain-like"/>
    <property type="match status" value="1"/>
</dbReference>
<feature type="compositionally biased region" description="Pro residues" evidence="1">
    <location>
        <begin position="104"/>
        <end position="113"/>
    </location>
</feature>
<proteinExistence type="predicted"/>
<dbReference type="PANTHER" id="PTHR22929:SF0">
    <property type="entry name" value="TRANSCRIPTION FACTOR TFIIIB COMPONENT B'' HOMOLOG"/>
    <property type="match status" value="1"/>
</dbReference>
<dbReference type="GO" id="GO:0001156">
    <property type="term" value="F:TFIIIC-class transcription factor complex binding"/>
    <property type="evidence" value="ECO:0007669"/>
    <property type="project" value="TreeGrafter"/>
</dbReference>
<feature type="region of interest" description="Disordered" evidence="1">
    <location>
        <begin position="168"/>
        <end position="292"/>
    </location>
</feature>
<dbReference type="GO" id="GO:0000126">
    <property type="term" value="C:transcription factor TFIIIB complex"/>
    <property type="evidence" value="ECO:0007669"/>
    <property type="project" value="TreeGrafter"/>
</dbReference>
<dbReference type="PROSITE" id="PS51293">
    <property type="entry name" value="SANT"/>
    <property type="match status" value="1"/>
</dbReference>
<protein>
    <submittedName>
        <fullName evidence="4">Uncharacterized protein</fullName>
    </submittedName>
</protein>
<feature type="region of interest" description="Disordered" evidence="1">
    <location>
        <begin position="334"/>
        <end position="394"/>
    </location>
</feature>
<dbReference type="InterPro" id="IPR017884">
    <property type="entry name" value="SANT_dom"/>
</dbReference>
<organism evidence="4">
    <name type="scientific">Dichomitus squalens</name>
    <dbReference type="NCBI Taxonomy" id="114155"/>
    <lineage>
        <taxon>Eukaryota</taxon>
        <taxon>Fungi</taxon>
        <taxon>Dikarya</taxon>
        <taxon>Basidiomycota</taxon>
        <taxon>Agaricomycotina</taxon>
        <taxon>Agaricomycetes</taxon>
        <taxon>Polyporales</taxon>
        <taxon>Polyporaceae</taxon>
        <taxon>Dichomitus</taxon>
    </lineage>
</organism>
<feature type="region of interest" description="Disordered" evidence="1">
    <location>
        <begin position="534"/>
        <end position="585"/>
    </location>
</feature>
<name>A0A4Q9N2J9_9APHY</name>